<protein>
    <submittedName>
        <fullName evidence="1">Uncharacterized protein</fullName>
    </submittedName>
</protein>
<name>A0A077ECY3_9FLAO</name>
<dbReference type="HOGENOM" id="CLU_2896978_0_0_10"/>
<gene>
    <name evidence="1" type="ORF">BD94_1577</name>
</gene>
<dbReference type="AlphaFoldDB" id="A0A077ECY3"/>
<sequence length="62" mass="6417">MKTLDYAQMEYLQGGKKVGWRNCFESGAGQAPMIIGAIIAGFWGPAGTAAFYAGGALACIGE</sequence>
<dbReference type="KEGG" id="eao:BD94_1577"/>
<dbReference type="EMBL" id="CP007547">
    <property type="protein sequence ID" value="AIL45352.1"/>
    <property type="molecule type" value="Genomic_DNA"/>
</dbReference>
<dbReference type="STRING" id="1338011.BD94_1577"/>
<reference evidence="1" key="2">
    <citation type="journal article" date="2015" name="Genome Biol. Evol.">
        <title>Complete Genome Sequence and Transcriptomic Analysis of the Novel Pathogen Elizabethkingia anophelis in Response to Oxidative Stress.</title>
        <authorList>
            <person name="Li Y."/>
            <person name="Liu Y."/>
            <person name="Chew S.C."/>
            <person name="Tay M."/>
            <person name="Salido M.M."/>
            <person name="Teo J."/>
            <person name="Lauro F.M."/>
            <person name="Givskov M."/>
            <person name="Yang L."/>
        </authorList>
    </citation>
    <scope>NUCLEOTIDE SEQUENCE</scope>
    <source>
        <strain evidence="1">NUHP1</strain>
    </source>
</reference>
<accession>A0A077ECY3</accession>
<evidence type="ECO:0000313" key="1">
    <source>
        <dbReference type="EMBL" id="AIL45352.1"/>
    </source>
</evidence>
<dbReference type="Proteomes" id="UP000028933">
    <property type="component" value="Chromosome"/>
</dbReference>
<dbReference type="RefSeq" id="WP_024566031.1">
    <property type="nucleotide sequence ID" value="NZ_CP007547.1"/>
</dbReference>
<organism evidence="1 2">
    <name type="scientific">Elizabethkingia anophelis NUHP1</name>
    <dbReference type="NCBI Taxonomy" id="1338011"/>
    <lineage>
        <taxon>Bacteria</taxon>
        <taxon>Pseudomonadati</taxon>
        <taxon>Bacteroidota</taxon>
        <taxon>Flavobacteriia</taxon>
        <taxon>Flavobacteriales</taxon>
        <taxon>Weeksellaceae</taxon>
        <taxon>Elizabethkingia</taxon>
    </lineage>
</organism>
<evidence type="ECO:0000313" key="2">
    <source>
        <dbReference type="Proteomes" id="UP000028933"/>
    </source>
</evidence>
<reference evidence="1" key="1">
    <citation type="journal article" date="2013" name="Lancet">
        <title>First case of E anophelis outbreak in an intensive-care unit.</title>
        <authorList>
            <person name="Teo J."/>
            <person name="Tan S.Y."/>
            <person name="Tay M."/>
            <person name="Ding Y."/>
            <person name="Kjelleberg S."/>
            <person name="Givskov M."/>
            <person name="Lin R.T."/>
            <person name="Yang L."/>
        </authorList>
    </citation>
    <scope>NUCLEOTIDE SEQUENCE [LARGE SCALE GENOMIC DNA]</scope>
    <source>
        <strain evidence="1">NUHP1</strain>
    </source>
</reference>
<proteinExistence type="predicted"/>